<dbReference type="InterPro" id="IPR042449">
    <property type="entry name" value="Ub-E1_IAD_1"/>
</dbReference>
<feature type="active site" description="Glycyl thioester intermediate" evidence="9 12">
    <location>
        <position position="152"/>
    </location>
</feature>
<dbReference type="GO" id="GO:0019948">
    <property type="term" value="F:SUMO activating enzyme activity"/>
    <property type="evidence" value="ECO:0007669"/>
    <property type="project" value="UniProtKB-UniRule"/>
</dbReference>
<evidence type="ECO:0000256" key="1">
    <source>
        <dbReference type="ARBA" id="ARBA00004718"/>
    </source>
</evidence>
<evidence type="ECO:0000313" key="17">
    <source>
        <dbReference type="EMBL" id="KAA8916039.1"/>
    </source>
</evidence>
<evidence type="ECO:0000256" key="12">
    <source>
        <dbReference type="PROSITE-ProRule" id="PRU10132"/>
    </source>
</evidence>
<dbReference type="Gene3D" id="3.10.290.20">
    <property type="entry name" value="Ubiquitin-like 2 activating enzyme e1b. Chain: B, domain 3"/>
    <property type="match status" value="1"/>
</dbReference>
<reference evidence="17" key="1">
    <citation type="journal article" date="2019" name="G3 (Bethesda)">
        <title>Genome Assemblies of Two Rare Opportunistic Yeast Pathogens: Diutina rugosa (syn. Candida rugosa) and Trichomonascus ciferrii (syn. Candida ciferrii).</title>
        <authorList>
            <person name="Mixao V."/>
            <person name="Saus E."/>
            <person name="Hansen A.P."/>
            <person name="Lass-Florl C."/>
            <person name="Gabaldon T."/>
        </authorList>
    </citation>
    <scope>NUCLEOTIDE SEQUENCE</scope>
    <source>
        <strain evidence="17">CBS 4856</strain>
    </source>
</reference>
<feature type="domain" description="THIF-type NAD/FAD binding fold" evidence="14">
    <location>
        <begin position="1"/>
        <end position="406"/>
    </location>
</feature>
<keyword evidence="4 8" id="KW-0547">Nucleotide-binding</keyword>
<comment type="caution">
    <text evidence="17">The sequence shown here is derived from an EMBL/GenBank/DDBJ whole genome shotgun (WGS) entry which is preliminary data.</text>
</comment>
<organism evidence="17 18">
    <name type="scientific">Trichomonascus ciferrii</name>
    <dbReference type="NCBI Taxonomy" id="44093"/>
    <lineage>
        <taxon>Eukaryota</taxon>
        <taxon>Fungi</taxon>
        <taxon>Dikarya</taxon>
        <taxon>Ascomycota</taxon>
        <taxon>Saccharomycotina</taxon>
        <taxon>Dipodascomycetes</taxon>
        <taxon>Dipodascales</taxon>
        <taxon>Trichomonascaceae</taxon>
        <taxon>Trichomonascus</taxon>
        <taxon>Trichomonascus ciferrii complex</taxon>
    </lineage>
</organism>
<dbReference type="InterPro" id="IPR000594">
    <property type="entry name" value="ThiF_NAD_FAD-bd"/>
</dbReference>
<feature type="region of interest" description="Disordered" evidence="13">
    <location>
        <begin position="183"/>
        <end position="203"/>
    </location>
</feature>
<evidence type="ECO:0000256" key="13">
    <source>
        <dbReference type="SAM" id="MobiDB-lite"/>
    </source>
</evidence>
<evidence type="ECO:0000256" key="11">
    <source>
        <dbReference type="PIRSR" id="PIRSR039133-3"/>
    </source>
</evidence>
<keyword evidence="6 8" id="KW-0862">Zinc</keyword>
<dbReference type="InterPro" id="IPR019572">
    <property type="entry name" value="UBA_E1_SCCH"/>
</dbReference>
<dbReference type="InterPro" id="IPR033127">
    <property type="entry name" value="UBQ-activ_enz_E1_Cys_AS"/>
</dbReference>
<dbReference type="InterPro" id="IPR045886">
    <property type="entry name" value="ThiF/MoeB/HesA"/>
</dbReference>
<evidence type="ECO:0000256" key="6">
    <source>
        <dbReference type="ARBA" id="ARBA00022833"/>
    </source>
</evidence>
<sequence>MVGAGGIGCELLKNLVLLGIPEIHIIDLDTIDLSNLNRQFLFGREHIKKAKAMVAKETASKFNPNVNIVAHHDNIMAEKYNVEWFKGFDIVYNALDNLEARRHVNRICLAAKVPLIESGTAGFNGQVQVIVAGKTECYDCNPKPTTKSFPVCTIRSTPSQPIHCIVWAKSYLFSQLFEAEEEAAPLENTDEAENAEERENMQREANELRELRDGLLNDEQVGKKLVNKVFKTDVDRLLSMESMWKSRKAPTPIEYNDELQKKMDELTASSVLTQDQKVWCLEENLVVLQDSLRRLVTRLKESSEKNPIISFDKDDEDTLDFVVAAANIRSLVFSIETKSKFEVKQIAGNIIPAIATTNAIIAGVCVLQSLKLLQNRLEDARMVFLSRQPERVFSTEKLQPPNPQCVVSGIARVTLKVDPTKFTVGQLVKSALEKDLKYSEELSVVTHSLIYDPDFDDNLDKPLSDFHIKNGSFITVVDEDEETNRVNLELYVQADPEVKDYELIDPPESFPTKPKKPEEPEEDDDASSPEEVVEEPPTSAQKRKLEEANESVGKRPKLDEDTEEDGGIVIIDGSDNDDAGIVEIED</sequence>
<name>A0A642V8K5_9ASCO</name>
<feature type="binding site" evidence="11">
    <location>
        <position position="137"/>
    </location>
    <ligand>
        <name>Zn(2+)</name>
        <dbReference type="ChEBI" id="CHEBI:29105"/>
    </ligand>
</feature>
<dbReference type="UniPathway" id="UPA00886"/>
<accession>A0A642V8K5</accession>
<feature type="binding site" evidence="10">
    <location>
        <position position="27"/>
    </location>
    <ligand>
        <name>ATP</name>
        <dbReference type="ChEBI" id="CHEBI:30616"/>
    </ligand>
</feature>
<feature type="region of interest" description="Disordered" evidence="13">
    <location>
        <begin position="498"/>
        <end position="586"/>
    </location>
</feature>
<dbReference type="SUPFAM" id="SSF69572">
    <property type="entry name" value="Activating enzymes of the ubiquitin-like proteins"/>
    <property type="match status" value="1"/>
</dbReference>
<dbReference type="Pfam" id="PF10585">
    <property type="entry name" value="UBA_E1_SCCH"/>
    <property type="match status" value="1"/>
</dbReference>
<dbReference type="EMBL" id="SWFS01000128">
    <property type="protein sequence ID" value="KAA8916039.1"/>
    <property type="molecule type" value="Genomic_DNA"/>
</dbReference>
<dbReference type="Pfam" id="PF14732">
    <property type="entry name" value="UAE_UbL"/>
    <property type="match status" value="1"/>
</dbReference>
<feature type="compositionally biased region" description="Acidic residues" evidence="13">
    <location>
        <begin position="519"/>
        <end position="534"/>
    </location>
</feature>
<feature type="compositionally biased region" description="Acidic residues" evidence="13">
    <location>
        <begin position="183"/>
        <end position="194"/>
    </location>
</feature>
<dbReference type="InterPro" id="IPR030661">
    <property type="entry name" value="Uba2"/>
</dbReference>
<dbReference type="GO" id="GO:0005737">
    <property type="term" value="C:cytoplasm"/>
    <property type="evidence" value="ECO:0007669"/>
    <property type="project" value="TreeGrafter"/>
</dbReference>
<comment type="similarity">
    <text evidence="2 8">Belongs to the ubiquitin-activating E1 family.</text>
</comment>
<comment type="pathway">
    <text evidence="1 8">Protein modification; protein sumoylation.</text>
</comment>
<feature type="compositionally biased region" description="Acidic residues" evidence="13">
    <location>
        <begin position="574"/>
        <end position="586"/>
    </location>
</feature>
<dbReference type="Gene3D" id="3.50.50.80">
    <property type="entry name" value="Ubiquitin-activating enzyme E1, inactive adenylation domain, subdomain 1"/>
    <property type="match status" value="1"/>
</dbReference>
<evidence type="ECO:0000256" key="2">
    <source>
        <dbReference type="ARBA" id="ARBA00005673"/>
    </source>
</evidence>
<dbReference type="InterPro" id="IPR035985">
    <property type="entry name" value="Ubiquitin-activating_enz"/>
</dbReference>
<dbReference type="GO" id="GO:0046872">
    <property type="term" value="F:metal ion binding"/>
    <property type="evidence" value="ECO:0007669"/>
    <property type="project" value="UniProtKB-KW"/>
</dbReference>
<feature type="domain" description="Ubiquitin/SUMO-activating enzyme ubiquitin-like" evidence="16">
    <location>
        <begin position="415"/>
        <end position="494"/>
    </location>
</feature>
<dbReference type="PANTHER" id="PTHR10953">
    <property type="entry name" value="UBIQUITIN-ACTIVATING ENZYME E1"/>
    <property type="match status" value="1"/>
</dbReference>
<evidence type="ECO:0000256" key="5">
    <source>
        <dbReference type="ARBA" id="ARBA00022786"/>
    </source>
</evidence>
<dbReference type="GO" id="GO:0005524">
    <property type="term" value="F:ATP binding"/>
    <property type="evidence" value="ECO:0007669"/>
    <property type="project" value="UniProtKB-UniRule"/>
</dbReference>
<feature type="compositionally biased region" description="Basic and acidic residues" evidence="13">
    <location>
        <begin position="543"/>
        <end position="559"/>
    </location>
</feature>
<keyword evidence="3 8" id="KW-0479">Metal-binding</keyword>
<feature type="binding site" evidence="10">
    <location>
        <begin position="35"/>
        <end position="38"/>
    </location>
    <ligand>
        <name>ATP</name>
        <dbReference type="ChEBI" id="CHEBI:30616"/>
    </ligand>
</feature>
<feature type="binding site" evidence="10">
    <location>
        <begin position="3"/>
        <end position="8"/>
    </location>
    <ligand>
        <name>ATP</name>
        <dbReference type="ChEBI" id="CHEBI:30616"/>
    </ligand>
</feature>
<keyword evidence="5 8" id="KW-0833">Ubl conjugation pathway</keyword>
<comment type="subunit">
    <text evidence="8">Heterodimer.</text>
</comment>
<dbReference type="PIRSF" id="PIRSF039133">
    <property type="entry name" value="SUMO_E1B"/>
    <property type="match status" value="1"/>
</dbReference>
<evidence type="ECO:0000256" key="7">
    <source>
        <dbReference type="ARBA" id="ARBA00022840"/>
    </source>
</evidence>
<evidence type="ECO:0000259" key="15">
    <source>
        <dbReference type="Pfam" id="PF10585"/>
    </source>
</evidence>
<evidence type="ECO:0000259" key="14">
    <source>
        <dbReference type="Pfam" id="PF00899"/>
    </source>
</evidence>
<evidence type="ECO:0000256" key="4">
    <source>
        <dbReference type="ARBA" id="ARBA00022741"/>
    </source>
</evidence>
<evidence type="ECO:0000256" key="9">
    <source>
        <dbReference type="PIRSR" id="PIRSR039133-1"/>
    </source>
</evidence>
<evidence type="ECO:0000259" key="16">
    <source>
        <dbReference type="Pfam" id="PF14732"/>
    </source>
</evidence>
<gene>
    <name evidence="17" type="ORF">TRICI_001854</name>
</gene>
<dbReference type="Gene3D" id="1.10.10.520">
    <property type="entry name" value="Ubiquitin activating enzymes (Uba3). Chain: B, domain 2"/>
    <property type="match status" value="1"/>
</dbReference>
<dbReference type="InterPro" id="IPR023318">
    <property type="entry name" value="Ub_act_enz_dom_a_sf"/>
</dbReference>
<protein>
    <recommendedName>
        <fullName evidence="8">Ubiquitin-activating enzyme E1-like</fullName>
    </recommendedName>
</protein>
<dbReference type="VEuPathDB" id="FungiDB:TRICI_001854"/>
<dbReference type="PROSITE" id="PS00865">
    <property type="entry name" value="UBIQUITIN_ACTIVAT_2"/>
    <property type="match status" value="1"/>
</dbReference>
<keyword evidence="18" id="KW-1185">Reference proteome</keyword>
<dbReference type="FunFam" id="3.50.50.80:FF:000002">
    <property type="entry name" value="SUMO-activating enzyme subunit 2"/>
    <property type="match status" value="1"/>
</dbReference>
<keyword evidence="7 8" id="KW-0067">ATP-binding</keyword>
<dbReference type="InterPro" id="IPR028077">
    <property type="entry name" value="UAE_UbL_dom"/>
</dbReference>
<evidence type="ECO:0000256" key="8">
    <source>
        <dbReference type="PIRNR" id="PIRNR039133"/>
    </source>
</evidence>
<evidence type="ECO:0000256" key="3">
    <source>
        <dbReference type="ARBA" id="ARBA00022723"/>
    </source>
</evidence>
<feature type="binding site" evidence="11">
    <location>
        <position position="140"/>
    </location>
    <ligand>
        <name>Zn(2+)</name>
        <dbReference type="ChEBI" id="CHEBI:29105"/>
    </ligand>
</feature>
<dbReference type="PANTHER" id="PTHR10953:SF5">
    <property type="entry name" value="SUMO-ACTIVATING ENZYME SUBUNIT 2"/>
    <property type="match status" value="1"/>
</dbReference>
<feature type="binding site" evidence="10">
    <location>
        <position position="51"/>
    </location>
    <ligand>
        <name>ATP</name>
        <dbReference type="ChEBI" id="CHEBI:30616"/>
    </ligand>
</feature>
<dbReference type="GO" id="GO:0016925">
    <property type="term" value="P:protein sumoylation"/>
    <property type="evidence" value="ECO:0007669"/>
    <property type="project" value="UniProtKB-UniRule"/>
</dbReference>
<feature type="binding site" evidence="11">
    <location>
        <position position="405"/>
    </location>
    <ligand>
        <name>Zn(2+)</name>
        <dbReference type="ChEBI" id="CHEBI:29105"/>
    </ligand>
</feature>
<evidence type="ECO:0000256" key="10">
    <source>
        <dbReference type="PIRSR" id="PIRSR039133-2"/>
    </source>
</evidence>
<dbReference type="Proteomes" id="UP000761534">
    <property type="component" value="Unassembled WGS sequence"/>
</dbReference>
<dbReference type="AlphaFoldDB" id="A0A642V8K5"/>
<evidence type="ECO:0000313" key="18">
    <source>
        <dbReference type="Proteomes" id="UP000761534"/>
    </source>
</evidence>
<dbReference type="GO" id="GO:0031510">
    <property type="term" value="C:SUMO activating enzyme complex"/>
    <property type="evidence" value="ECO:0007669"/>
    <property type="project" value="UniProtKB-UniRule"/>
</dbReference>
<dbReference type="OrthoDB" id="10255449at2759"/>
<feature type="domain" description="Ubiquitin-activating enzyme SCCH" evidence="15">
    <location>
        <begin position="277"/>
        <end position="344"/>
    </location>
</feature>
<feature type="binding site" evidence="10">
    <location>
        <begin position="96"/>
        <end position="101"/>
    </location>
    <ligand>
        <name>ATP</name>
        <dbReference type="ChEBI" id="CHEBI:30616"/>
    </ligand>
</feature>
<proteinExistence type="inferred from homology"/>
<dbReference type="Pfam" id="PF00899">
    <property type="entry name" value="ThiF"/>
    <property type="match status" value="1"/>
</dbReference>